<keyword evidence="4" id="KW-0732">Signal</keyword>
<protein>
    <submittedName>
        <fullName evidence="5">Uncharacterized protein</fullName>
    </submittedName>
</protein>
<dbReference type="InterPro" id="IPR029277">
    <property type="entry name" value="SVWC_dom"/>
</dbReference>
<gene>
    <name evidence="5" type="ORF">CTOB1V02_LOCUS1288</name>
</gene>
<dbReference type="AlphaFoldDB" id="A0A7R8W566"/>
<evidence type="ECO:0000256" key="4">
    <source>
        <dbReference type="SAM" id="SignalP"/>
    </source>
</evidence>
<feature type="compositionally biased region" description="Basic and acidic residues" evidence="3">
    <location>
        <begin position="226"/>
        <end position="243"/>
    </location>
</feature>
<feature type="compositionally biased region" description="Acidic residues" evidence="3">
    <location>
        <begin position="206"/>
        <end position="225"/>
    </location>
</feature>
<accession>A0A7R8W566</accession>
<evidence type="ECO:0000256" key="1">
    <source>
        <dbReference type="ARBA" id="ARBA00004613"/>
    </source>
</evidence>
<dbReference type="GO" id="GO:0005576">
    <property type="term" value="C:extracellular region"/>
    <property type="evidence" value="ECO:0007669"/>
    <property type="project" value="UniProtKB-SubCell"/>
</dbReference>
<feature type="compositionally biased region" description="Basic and acidic residues" evidence="3">
    <location>
        <begin position="254"/>
        <end position="269"/>
    </location>
</feature>
<name>A0A7R8W566_9CRUS</name>
<feature type="chain" id="PRO_5043590837" evidence="4">
    <location>
        <begin position="21"/>
        <end position="317"/>
    </location>
</feature>
<dbReference type="EMBL" id="OB660180">
    <property type="protein sequence ID" value="CAD7223298.1"/>
    <property type="molecule type" value="Genomic_DNA"/>
</dbReference>
<dbReference type="Pfam" id="PF15430">
    <property type="entry name" value="SVWC"/>
    <property type="match status" value="1"/>
</dbReference>
<feature type="signal peptide" evidence="4">
    <location>
        <begin position="1"/>
        <end position="20"/>
    </location>
</feature>
<proteinExistence type="predicted"/>
<feature type="compositionally biased region" description="Basic and acidic residues" evidence="3">
    <location>
        <begin position="288"/>
        <end position="306"/>
    </location>
</feature>
<feature type="compositionally biased region" description="Acidic residues" evidence="3">
    <location>
        <begin position="244"/>
        <end position="253"/>
    </location>
</feature>
<organism evidence="5">
    <name type="scientific">Cyprideis torosa</name>
    <dbReference type="NCBI Taxonomy" id="163714"/>
    <lineage>
        <taxon>Eukaryota</taxon>
        <taxon>Metazoa</taxon>
        <taxon>Ecdysozoa</taxon>
        <taxon>Arthropoda</taxon>
        <taxon>Crustacea</taxon>
        <taxon>Oligostraca</taxon>
        <taxon>Ostracoda</taxon>
        <taxon>Podocopa</taxon>
        <taxon>Podocopida</taxon>
        <taxon>Cytherocopina</taxon>
        <taxon>Cytheroidea</taxon>
        <taxon>Cytherideidae</taxon>
        <taxon>Cyprideis</taxon>
    </lineage>
</organism>
<sequence>MLVRILCCYSFVAFPLLVHGRVDVELRPSSPDHPDECYLKEYKRSLKYGEQWQVPGRCWIVSCQGNATLPSGEEGFSFLLGRCDDDILPLLSCRVDSGDPVQPFPGCCPTFICPAIIDAPKHPWINLKDLSSVHPGKPSRFDEQVEDEGFGTMEDLHSMFSDEDNLVDRDGLKDSNNPELPPLIILENNFKDLIPYLQNPFLSEETKEEEETNSEDEEDPNAEIVEENRQIDSENEEKVKEQNEGDDTEGDDNSDPKIEEEGVETKGAEEEGVGSGEEPIQDNDEEGEKDKRSKEEEVRARFEEGRPAPIQLDHTKS</sequence>
<dbReference type="SMART" id="SM01318">
    <property type="entry name" value="SVWC"/>
    <property type="match status" value="1"/>
</dbReference>
<feature type="region of interest" description="Disordered" evidence="3">
    <location>
        <begin position="204"/>
        <end position="317"/>
    </location>
</feature>
<evidence type="ECO:0000313" key="5">
    <source>
        <dbReference type="EMBL" id="CAD7223298.1"/>
    </source>
</evidence>
<comment type="subcellular location">
    <subcellularLocation>
        <location evidence="1">Secreted</location>
    </subcellularLocation>
</comment>
<keyword evidence="2" id="KW-0964">Secreted</keyword>
<evidence type="ECO:0000256" key="2">
    <source>
        <dbReference type="ARBA" id="ARBA00022525"/>
    </source>
</evidence>
<evidence type="ECO:0000256" key="3">
    <source>
        <dbReference type="SAM" id="MobiDB-lite"/>
    </source>
</evidence>
<reference evidence="5" key="1">
    <citation type="submission" date="2020-11" db="EMBL/GenBank/DDBJ databases">
        <authorList>
            <person name="Tran Van P."/>
        </authorList>
    </citation>
    <scope>NUCLEOTIDE SEQUENCE</scope>
</reference>